<keyword evidence="9" id="KW-1185">Reference proteome</keyword>
<dbReference type="Pfam" id="PF16189">
    <property type="entry name" value="Creatinase_N_2"/>
    <property type="match status" value="1"/>
</dbReference>
<dbReference type="PANTHER" id="PTHR43763:SF6">
    <property type="entry name" value="XAA-PRO AMINOPEPTIDASE 1"/>
    <property type="match status" value="1"/>
</dbReference>
<dbReference type="InterPro" id="IPR033740">
    <property type="entry name" value="Pept_M24B"/>
</dbReference>
<name>A0ABQ7QNF3_PLUXY</name>
<reference evidence="8 9" key="1">
    <citation type="submission" date="2021-06" db="EMBL/GenBank/DDBJ databases">
        <title>A haploid diamondback moth (Plutella xylostella L.) genome assembly resolves 31 chromosomes and identifies a diamide resistance mutation.</title>
        <authorList>
            <person name="Ward C.M."/>
            <person name="Perry K.D."/>
            <person name="Baker G."/>
            <person name="Powis K."/>
            <person name="Heckel D.G."/>
            <person name="Baxter S.W."/>
        </authorList>
    </citation>
    <scope>NUCLEOTIDE SEQUENCE [LARGE SCALE GENOMIC DNA]</scope>
    <source>
        <strain evidence="8 9">LV</strain>
        <tissue evidence="8">Single pupa</tissue>
    </source>
</reference>
<evidence type="ECO:0000256" key="3">
    <source>
        <dbReference type="ARBA" id="ARBA00022801"/>
    </source>
</evidence>
<dbReference type="Proteomes" id="UP000823941">
    <property type="component" value="Chromosome 11"/>
</dbReference>
<feature type="signal peptide" evidence="4">
    <location>
        <begin position="1"/>
        <end position="20"/>
    </location>
</feature>
<evidence type="ECO:0000256" key="1">
    <source>
        <dbReference type="ARBA" id="ARBA00008766"/>
    </source>
</evidence>
<dbReference type="InterPro" id="IPR032416">
    <property type="entry name" value="Peptidase_M24_C"/>
</dbReference>
<dbReference type="EMBL" id="JAHIBW010000011">
    <property type="protein sequence ID" value="KAG7306580.1"/>
    <property type="molecule type" value="Genomic_DNA"/>
</dbReference>
<proteinExistence type="inferred from homology"/>
<dbReference type="InterPro" id="IPR050422">
    <property type="entry name" value="X-Pro_aminopeptidase_P"/>
</dbReference>
<dbReference type="Pfam" id="PF01321">
    <property type="entry name" value="Creatinase_N"/>
    <property type="match status" value="1"/>
</dbReference>
<dbReference type="SUPFAM" id="SSF55920">
    <property type="entry name" value="Creatinase/aminopeptidase"/>
    <property type="match status" value="1"/>
</dbReference>
<feature type="domain" description="Peptidase M24 C-terminal" evidence="7">
    <location>
        <begin position="607"/>
        <end position="670"/>
    </location>
</feature>
<evidence type="ECO:0000259" key="7">
    <source>
        <dbReference type="Pfam" id="PF16188"/>
    </source>
</evidence>
<keyword evidence="2" id="KW-0479">Metal-binding</keyword>
<dbReference type="Pfam" id="PF16188">
    <property type="entry name" value="Peptidase_M24_C"/>
    <property type="match status" value="1"/>
</dbReference>
<evidence type="ECO:0000256" key="2">
    <source>
        <dbReference type="ARBA" id="ARBA00022723"/>
    </source>
</evidence>
<gene>
    <name evidence="8" type="ORF">JYU34_007949</name>
</gene>
<dbReference type="Gene3D" id="3.40.350.10">
    <property type="entry name" value="Creatinase/prolidase N-terminal domain"/>
    <property type="match status" value="2"/>
</dbReference>
<dbReference type="CDD" id="cd01085">
    <property type="entry name" value="APP"/>
    <property type="match status" value="1"/>
</dbReference>
<evidence type="ECO:0000256" key="4">
    <source>
        <dbReference type="SAM" id="SignalP"/>
    </source>
</evidence>
<comment type="similarity">
    <text evidence="1">Belongs to the peptidase M24B family.</text>
</comment>
<feature type="chain" id="PRO_5046064285" evidence="4">
    <location>
        <begin position="21"/>
        <end position="673"/>
    </location>
</feature>
<evidence type="ECO:0000313" key="9">
    <source>
        <dbReference type="Proteomes" id="UP000823941"/>
    </source>
</evidence>
<protein>
    <submittedName>
        <fullName evidence="8">Uncharacterized protein</fullName>
    </submittedName>
</protein>
<dbReference type="InterPro" id="IPR036005">
    <property type="entry name" value="Creatinase/aminopeptidase-like"/>
</dbReference>
<comment type="caution">
    <text evidence="8">The sequence shown here is derived from an EMBL/GenBank/DDBJ whole genome shotgun (WGS) entry which is preliminary data.</text>
</comment>
<dbReference type="InterPro" id="IPR029149">
    <property type="entry name" value="Creatin/AminoP/Spt16_N"/>
</dbReference>
<dbReference type="Gene3D" id="3.90.230.10">
    <property type="entry name" value="Creatinase/methionine aminopeptidase superfamily"/>
    <property type="match status" value="1"/>
</dbReference>
<sequence>MAVFWGHFVLLCILPTSLVAHSPDLSEYYHRWAEPDYAAPSYPIVKVATRERVATAREIMSSSVLAAYIVPNADAHRSTYLSEADARFQWICGLSVPSGTAVVTATDALVWTDKRYTELFHQQVDTELWTLMTQDNITLAQWLLTMPGHPIIGLHPTTVTSAEWSELESALATGDSFILLGTSLVDSARKSFGELPPRFHSLVPLGVEYTGRRASDKISDLMTQIRNRGAKALLITALDDVAYTLNLRGSDIPYNPVFFAYLIIRVDTEDNVILFWSQGELAPDVIQHLAAEGVDDPFVLDYRNINMYIYTYASMLEEGELVWWLSNDTNRDLYEEAENDGKNKIATFTNSPVALMKMVKNEVELKGFQSAHIKDGVAVVRALRWAESQVRSGVQVTEVELADKLDEMRAEESDYMGPSFATSVAAGANAAILHYIASREGEQTVIGADDMLLVDSGGHYKHGTTDITRTRHMSTCSAEQRDTFTRALQGQLGLAAAVFPRGVKGNVLDTLARQHLWRRGLDYAHGTGHGVGHFLNVHEGPNRIDAVSRDSDVEVKPGMVFSIEPGYYKVGEYGIRHEDMVEVIEVTPDSDHPRAKDLMGDFDGRGVLGLRTLTMVPHQTACVDVKLLDDFELSYLNSYHARVLATLAPVLRARNLIQDLEWLQEECKPITRG</sequence>
<feature type="domain" description="Creatinase N-terminal" evidence="6">
    <location>
        <begin position="52"/>
        <end position="178"/>
    </location>
</feature>
<evidence type="ECO:0000259" key="6">
    <source>
        <dbReference type="Pfam" id="PF01321"/>
    </source>
</evidence>
<accession>A0ABQ7QNF3</accession>
<dbReference type="InterPro" id="IPR000994">
    <property type="entry name" value="Pept_M24"/>
</dbReference>
<dbReference type="InterPro" id="IPR000587">
    <property type="entry name" value="Creatinase_N"/>
</dbReference>
<keyword evidence="3" id="KW-0378">Hydrolase</keyword>
<evidence type="ECO:0000313" key="8">
    <source>
        <dbReference type="EMBL" id="KAG7306580.1"/>
    </source>
</evidence>
<evidence type="ECO:0000259" key="5">
    <source>
        <dbReference type="Pfam" id="PF00557"/>
    </source>
</evidence>
<organism evidence="8 9">
    <name type="scientific">Plutella xylostella</name>
    <name type="common">Diamondback moth</name>
    <name type="synonym">Plutella maculipennis</name>
    <dbReference type="NCBI Taxonomy" id="51655"/>
    <lineage>
        <taxon>Eukaryota</taxon>
        <taxon>Metazoa</taxon>
        <taxon>Ecdysozoa</taxon>
        <taxon>Arthropoda</taxon>
        <taxon>Hexapoda</taxon>
        <taxon>Insecta</taxon>
        <taxon>Pterygota</taxon>
        <taxon>Neoptera</taxon>
        <taxon>Endopterygota</taxon>
        <taxon>Lepidoptera</taxon>
        <taxon>Glossata</taxon>
        <taxon>Ditrysia</taxon>
        <taxon>Yponomeutoidea</taxon>
        <taxon>Plutellidae</taxon>
        <taxon>Plutella</taxon>
    </lineage>
</organism>
<dbReference type="Pfam" id="PF00557">
    <property type="entry name" value="Peptidase_M24"/>
    <property type="match status" value="1"/>
</dbReference>
<keyword evidence="4" id="KW-0732">Signal</keyword>
<dbReference type="PANTHER" id="PTHR43763">
    <property type="entry name" value="XAA-PRO AMINOPEPTIDASE 1"/>
    <property type="match status" value="1"/>
</dbReference>
<feature type="domain" description="Peptidase M24" evidence="5">
    <location>
        <begin position="378"/>
        <end position="584"/>
    </location>
</feature>